<dbReference type="Proteomes" id="UP000772196">
    <property type="component" value="Unassembled WGS sequence"/>
</dbReference>
<keyword evidence="4 6" id="KW-0378">Hydrolase</keyword>
<feature type="binding site" evidence="6">
    <location>
        <position position="101"/>
    </location>
    <ligand>
        <name>Mg(2+)</name>
        <dbReference type="ChEBI" id="CHEBI:18420"/>
    </ligand>
</feature>
<sequence length="143" mass="15844">MTDVLIADTSGLYSFYVQSEPDHAACRKAVAEGAHLVISPLVLTELDYLLTTRIGPDAAQQALSHIRDATGLRRYAVPEVEAHLGKALSVMHRYPHIQLTDTMNVVLAAEYHTDAVLTLDRRHFHAIRPLTGHPAFRLLPDDV</sequence>
<evidence type="ECO:0000259" key="7">
    <source>
        <dbReference type="Pfam" id="PF01850"/>
    </source>
</evidence>
<dbReference type="HAMAP" id="MF_00265">
    <property type="entry name" value="VapC_Nob1"/>
    <property type="match status" value="1"/>
</dbReference>
<dbReference type="EC" id="3.1.-.-" evidence="6"/>
<keyword evidence="6" id="KW-0800">Toxin</keyword>
<comment type="function">
    <text evidence="6">Toxic component of a toxin-antitoxin (TA) system. An RNase.</text>
</comment>
<protein>
    <recommendedName>
        <fullName evidence="6">Ribonuclease VapC</fullName>
        <shortName evidence="6">RNase VapC</shortName>
        <ecNumber evidence="6">3.1.-.-</ecNumber>
    </recommendedName>
    <alternativeName>
        <fullName evidence="6">Toxin VapC</fullName>
    </alternativeName>
</protein>
<comment type="caution">
    <text evidence="8">The sequence shown here is derived from an EMBL/GenBank/DDBJ whole genome shotgun (WGS) entry which is preliminary data.</text>
</comment>
<organism evidence="8 9">
    <name type="scientific">Streptomyces physcomitrii</name>
    <dbReference type="NCBI Taxonomy" id="2724184"/>
    <lineage>
        <taxon>Bacteria</taxon>
        <taxon>Bacillati</taxon>
        <taxon>Actinomycetota</taxon>
        <taxon>Actinomycetes</taxon>
        <taxon>Kitasatosporales</taxon>
        <taxon>Streptomycetaceae</taxon>
        <taxon>Streptomyces</taxon>
    </lineage>
</organism>
<dbReference type="Pfam" id="PF01850">
    <property type="entry name" value="PIN"/>
    <property type="match status" value="1"/>
</dbReference>
<keyword evidence="2 6" id="KW-0540">Nuclease</keyword>
<dbReference type="SUPFAM" id="SSF88723">
    <property type="entry name" value="PIN domain-like"/>
    <property type="match status" value="1"/>
</dbReference>
<comment type="cofactor">
    <cofactor evidence="6">
        <name>Mg(2+)</name>
        <dbReference type="ChEBI" id="CHEBI:18420"/>
    </cofactor>
</comment>
<gene>
    <name evidence="6" type="primary">vapC</name>
    <name evidence="8" type="ORF">HFV08_10770</name>
</gene>
<evidence type="ECO:0000313" key="9">
    <source>
        <dbReference type="Proteomes" id="UP000772196"/>
    </source>
</evidence>
<dbReference type="EMBL" id="JAAWWP010000005">
    <property type="protein sequence ID" value="NKI41713.1"/>
    <property type="molecule type" value="Genomic_DNA"/>
</dbReference>
<evidence type="ECO:0000256" key="2">
    <source>
        <dbReference type="ARBA" id="ARBA00022722"/>
    </source>
</evidence>
<reference evidence="8 9" key="1">
    <citation type="submission" date="2020-04" db="EMBL/GenBank/DDBJ databases">
        <title>Phylogenetic Diversity and Antibacterial Activity against Ralstonia solanacearum of Endophytic Actinomycete Isolated from Moss.</title>
        <authorList>
            <person name="Zhuang X."/>
        </authorList>
    </citation>
    <scope>NUCLEOTIDE SEQUENCE [LARGE SCALE GENOMIC DNA]</scope>
    <source>
        <strain evidence="8 9">LD120</strain>
    </source>
</reference>
<evidence type="ECO:0000256" key="6">
    <source>
        <dbReference type="HAMAP-Rule" id="MF_00265"/>
    </source>
</evidence>
<dbReference type="InterPro" id="IPR002716">
    <property type="entry name" value="PIN_dom"/>
</dbReference>
<evidence type="ECO:0000256" key="1">
    <source>
        <dbReference type="ARBA" id="ARBA00022649"/>
    </source>
</evidence>
<dbReference type="Gene3D" id="3.40.50.1010">
    <property type="entry name" value="5'-nuclease"/>
    <property type="match status" value="1"/>
</dbReference>
<accession>A0ABX1H051</accession>
<feature type="domain" description="PIN" evidence="7">
    <location>
        <begin position="7"/>
        <end position="125"/>
    </location>
</feature>
<keyword evidence="9" id="KW-1185">Reference proteome</keyword>
<proteinExistence type="inferred from homology"/>
<keyword evidence="3 6" id="KW-0479">Metal-binding</keyword>
<dbReference type="InterPro" id="IPR022907">
    <property type="entry name" value="VapC_family"/>
</dbReference>
<name>A0ABX1H051_9ACTN</name>
<dbReference type="RefSeq" id="WP_168538239.1">
    <property type="nucleotide sequence ID" value="NZ_JAAWWP010000005.1"/>
</dbReference>
<evidence type="ECO:0000256" key="4">
    <source>
        <dbReference type="ARBA" id="ARBA00022801"/>
    </source>
</evidence>
<dbReference type="InterPro" id="IPR029060">
    <property type="entry name" value="PIN-like_dom_sf"/>
</dbReference>
<comment type="similarity">
    <text evidence="6">Belongs to the PINc/VapC protein family.</text>
</comment>
<keyword evidence="5 6" id="KW-0460">Magnesium</keyword>
<evidence type="ECO:0000313" key="8">
    <source>
        <dbReference type="EMBL" id="NKI41713.1"/>
    </source>
</evidence>
<keyword evidence="1 6" id="KW-1277">Toxin-antitoxin system</keyword>
<evidence type="ECO:0000256" key="5">
    <source>
        <dbReference type="ARBA" id="ARBA00022842"/>
    </source>
</evidence>
<evidence type="ECO:0000256" key="3">
    <source>
        <dbReference type="ARBA" id="ARBA00022723"/>
    </source>
</evidence>
<feature type="binding site" evidence="6">
    <location>
        <position position="8"/>
    </location>
    <ligand>
        <name>Mg(2+)</name>
        <dbReference type="ChEBI" id="CHEBI:18420"/>
    </ligand>
</feature>